<evidence type="ECO:0000313" key="6">
    <source>
        <dbReference type="EMBL" id="ASM79633.1"/>
    </source>
</evidence>
<gene>
    <name evidence="6" type="primary">opp-3A</name>
</gene>
<keyword evidence="4" id="KW-0732">Signal</keyword>
<dbReference type="Pfam" id="PF00496">
    <property type="entry name" value="SBP_bac_5"/>
    <property type="match status" value="1"/>
</dbReference>
<proteinExistence type="inferred from homology"/>
<comment type="similarity">
    <text evidence="2">Belongs to the bacterial solute-binding protein 5 family.</text>
</comment>
<dbReference type="GO" id="GO:1904680">
    <property type="term" value="F:peptide transmembrane transporter activity"/>
    <property type="evidence" value="ECO:0007669"/>
    <property type="project" value="TreeGrafter"/>
</dbReference>
<dbReference type="InterPro" id="IPR039424">
    <property type="entry name" value="SBP_5"/>
</dbReference>
<evidence type="ECO:0000259" key="5">
    <source>
        <dbReference type="Pfam" id="PF00496"/>
    </source>
</evidence>
<dbReference type="Gene3D" id="3.10.105.10">
    <property type="entry name" value="Dipeptide-binding Protein, Domain 3"/>
    <property type="match status" value="1"/>
</dbReference>
<dbReference type="SUPFAM" id="SSF53850">
    <property type="entry name" value="Periplasmic binding protein-like II"/>
    <property type="match status" value="1"/>
</dbReference>
<keyword evidence="3" id="KW-0813">Transport</keyword>
<sequence>MVQIRLKSPSNQVLNELTQVRPLRIMSPHSVEDGKVKGKFEKAIGTGAFVVDKTGKEKTTMKPNKYFDNGHPVNYHLAFQTIEDGDSRNSAVQSGSVDISGGALGMLSDEQIKQDKKNKNLTIEDRPSTVSHFMAFNPKNDVLNHRAIREAISKSIDAKDIAGKSVNGLFQKNVQFVTKDNQQPHDYDMKAAERLLKSEGYHKNDDGIFEKNGKPLSFNLVIQTAEFPSWKDKAEKVQRQLKQAGIKLNVKTLDSQSYYDTLWTKKDYDLIFYRTYSDALMPYNFMSSVFKNNDGQPGVLADDETLTKQLDDFPSTVSKEDQQRSFDDIFKHFNQQYYGVPIAYPNETFVVSDKVKQFKFSGLTDAPIDYKALKVNE</sequence>
<dbReference type="PANTHER" id="PTHR30290">
    <property type="entry name" value="PERIPLASMIC BINDING COMPONENT OF ABC TRANSPORTER"/>
    <property type="match status" value="1"/>
</dbReference>
<evidence type="ECO:0000256" key="3">
    <source>
        <dbReference type="ARBA" id="ARBA00022448"/>
    </source>
</evidence>
<dbReference type="PANTHER" id="PTHR30290:SF10">
    <property type="entry name" value="PERIPLASMIC OLIGOPEPTIDE-BINDING PROTEIN-RELATED"/>
    <property type="match status" value="1"/>
</dbReference>
<reference evidence="6" key="1">
    <citation type="submission" date="2017-06" db="EMBL/GenBank/DDBJ databases">
        <title>First Detailed Genetic Characterization of the Structural Organization of Type III Arginine Catabolic Mobile Elements (ACMEs) Harbored by Staphylococcus epidermidis using Whole Genome Sequencing.</title>
        <authorList>
            <person name="McManus B.A."/>
            <person name="O'Connor A.M."/>
            <person name="Kinnevey P.M."/>
            <person name="O'Sullivan M."/>
            <person name="Polyzois I."/>
            <person name="Coleman D.C."/>
        </authorList>
    </citation>
    <scope>NUCLEOTIDE SEQUENCE</scope>
    <source>
        <strain evidence="6">204OR1</strain>
    </source>
</reference>
<dbReference type="EMBL" id="MF346683">
    <property type="protein sequence ID" value="ASM79633.1"/>
    <property type="molecule type" value="Genomic_DNA"/>
</dbReference>
<name>A0A221KKR2_STAEP</name>
<dbReference type="AlphaFoldDB" id="A0A221KKR2"/>
<evidence type="ECO:0000256" key="1">
    <source>
        <dbReference type="ARBA" id="ARBA00004196"/>
    </source>
</evidence>
<dbReference type="GO" id="GO:0030313">
    <property type="term" value="C:cell envelope"/>
    <property type="evidence" value="ECO:0007669"/>
    <property type="project" value="UniProtKB-SubCell"/>
</dbReference>
<dbReference type="Gene3D" id="3.40.190.10">
    <property type="entry name" value="Periplasmic binding protein-like II"/>
    <property type="match status" value="1"/>
</dbReference>
<dbReference type="InterPro" id="IPR000914">
    <property type="entry name" value="SBP_5_dom"/>
</dbReference>
<comment type="subcellular location">
    <subcellularLocation>
        <location evidence="1">Cell envelope</location>
    </subcellularLocation>
</comment>
<protein>
    <submittedName>
        <fullName evidence="6">Peptide ABC transporter peptide-binding protein</fullName>
    </submittedName>
</protein>
<evidence type="ECO:0000256" key="2">
    <source>
        <dbReference type="ARBA" id="ARBA00005695"/>
    </source>
</evidence>
<evidence type="ECO:0000256" key="4">
    <source>
        <dbReference type="ARBA" id="ARBA00022729"/>
    </source>
</evidence>
<organism evidence="6">
    <name type="scientific">Staphylococcus epidermidis</name>
    <dbReference type="NCBI Taxonomy" id="1282"/>
    <lineage>
        <taxon>Bacteria</taxon>
        <taxon>Bacillati</taxon>
        <taxon>Bacillota</taxon>
        <taxon>Bacilli</taxon>
        <taxon>Bacillales</taxon>
        <taxon>Staphylococcaceae</taxon>
        <taxon>Staphylococcus</taxon>
    </lineage>
</organism>
<feature type="domain" description="Solute-binding protein family 5" evidence="5">
    <location>
        <begin position="2"/>
        <end position="295"/>
    </location>
</feature>
<accession>A0A221KKR2</accession>
<dbReference type="GO" id="GO:0015833">
    <property type="term" value="P:peptide transport"/>
    <property type="evidence" value="ECO:0007669"/>
    <property type="project" value="TreeGrafter"/>
</dbReference>